<feature type="region of interest" description="Disordered" evidence="1">
    <location>
        <begin position="117"/>
        <end position="148"/>
    </location>
</feature>
<dbReference type="Proteomes" id="UP000036681">
    <property type="component" value="Unplaced"/>
</dbReference>
<feature type="compositionally biased region" description="Low complexity" evidence="1">
    <location>
        <begin position="221"/>
        <end position="236"/>
    </location>
</feature>
<feature type="region of interest" description="Disordered" evidence="1">
    <location>
        <begin position="285"/>
        <end position="309"/>
    </location>
</feature>
<dbReference type="InterPro" id="IPR036034">
    <property type="entry name" value="PDZ_sf"/>
</dbReference>
<sequence length="582" mass="63179">MAYETITVRMNRSSATIPWGISVRGGTTAAPIIIATVEKESLADKAGIEVNDTITELAGRNVSSMSLQEARNIIERPSDEIYMLLQRYITSHPTLPWTLTEQDNRIIVDQVRPQDSAKYKSSLQDNETRNQHSAHSISSYEVPQPARYDSGAYHSSSYSKFVEDKRTDTTVPHGYQAAPFTNVTNTSSLDSKTHMREGFHNAYTTESYTKTETHQGGGDGYRSQQQSSQQTKNQASPGTRNVPIAIGYTSSVNAQSPPPVSQSQSNAFKTSTMTPVHINTNLDSSFAQHSPVSPYRRTAPTASKTETSYRDEGPHIAFQHSPRTRRQLSPSASIRHLQYNSPINLYSTESATEQYLRQTGGLFGTDPYLQKPTNAPYLTSETRRLIAEQESSDPIARAVSPSGTHIEPLQHVSAPQHSPAIVKPIADRATPNSGPVFATGGGEGAHEAVATVKSQSADRGESIPLGAPTAPTQQSAIPLPITGSIPAPPPAPPSQVIPAPPPAPPASSTTFSAKVNPIKPPGAKVHAGNGVEREYSSPIRHTTIADEGNFHFPVVHVNLSLQERDVKSHHKQLFAIYNIIHQ</sequence>
<reference evidence="4" key="1">
    <citation type="submission" date="2023-03" db="UniProtKB">
        <authorList>
            <consortium name="WormBaseParasite"/>
        </authorList>
    </citation>
    <scope>IDENTIFICATION</scope>
</reference>
<feature type="domain" description="PDZ" evidence="2">
    <location>
        <begin position="7"/>
        <end position="89"/>
    </location>
</feature>
<accession>A0A9J2P0S9</accession>
<name>A0A9J2P0S9_ASCLU</name>
<keyword evidence="3" id="KW-1185">Reference proteome</keyword>
<evidence type="ECO:0000259" key="2">
    <source>
        <dbReference type="PROSITE" id="PS50106"/>
    </source>
</evidence>
<dbReference type="SMART" id="SM00228">
    <property type="entry name" value="PDZ"/>
    <property type="match status" value="1"/>
</dbReference>
<evidence type="ECO:0000256" key="1">
    <source>
        <dbReference type="SAM" id="MobiDB-lite"/>
    </source>
</evidence>
<dbReference type="SUPFAM" id="SSF50156">
    <property type="entry name" value="PDZ domain-like"/>
    <property type="match status" value="1"/>
</dbReference>
<dbReference type="WBParaSite" id="ALUE_0000298301-mRNA-1">
    <property type="protein sequence ID" value="ALUE_0000298301-mRNA-1"/>
    <property type="gene ID" value="ALUE_0000298301"/>
</dbReference>
<feature type="compositionally biased region" description="Polar residues" evidence="1">
    <location>
        <begin position="119"/>
        <end position="141"/>
    </location>
</feature>
<evidence type="ECO:0000313" key="3">
    <source>
        <dbReference type="Proteomes" id="UP000036681"/>
    </source>
</evidence>
<dbReference type="AlphaFoldDB" id="A0A9J2P0S9"/>
<dbReference type="Pfam" id="PF00595">
    <property type="entry name" value="PDZ"/>
    <property type="match status" value="1"/>
</dbReference>
<dbReference type="InterPro" id="IPR006643">
    <property type="entry name" value="Zasp-like_motif"/>
</dbReference>
<dbReference type="SMART" id="SM00735">
    <property type="entry name" value="ZM"/>
    <property type="match status" value="1"/>
</dbReference>
<proteinExistence type="predicted"/>
<evidence type="ECO:0000313" key="4">
    <source>
        <dbReference type="WBParaSite" id="ALUE_0000298301-mRNA-1"/>
    </source>
</evidence>
<dbReference type="PROSITE" id="PS50106">
    <property type="entry name" value="PDZ"/>
    <property type="match status" value="1"/>
</dbReference>
<feature type="region of interest" description="Disordered" evidence="1">
    <location>
        <begin position="202"/>
        <end position="243"/>
    </location>
</feature>
<dbReference type="Gene3D" id="2.30.42.10">
    <property type="match status" value="1"/>
</dbReference>
<protein>
    <submittedName>
        <fullName evidence="4">PDZ domain-containing protein</fullName>
    </submittedName>
</protein>
<organism evidence="3 4">
    <name type="scientific">Ascaris lumbricoides</name>
    <name type="common">Giant roundworm</name>
    <dbReference type="NCBI Taxonomy" id="6252"/>
    <lineage>
        <taxon>Eukaryota</taxon>
        <taxon>Metazoa</taxon>
        <taxon>Ecdysozoa</taxon>
        <taxon>Nematoda</taxon>
        <taxon>Chromadorea</taxon>
        <taxon>Rhabditida</taxon>
        <taxon>Spirurina</taxon>
        <taxon>Ascaridomorpha</taxon>
        <taxon>Ascaridoidea</taxon>
        <taxon>Ascarididae</taxon>
        <taxon>Ascaris</taxon>
    </lineage>
</organism>
<dbReference type="InterPro" id="IPR001478">
    <property type="entry name" value="PDZ"/>
</dbReference>